<feature type="transmembrane region" description="Helical" evidence="4">
    <location>
        <begin position="12"/>
        <end position="33"/>
    </location>
</feature>
<dbReference type="NCBIfam" id="TIGR01180">
    <property type="entry name" value="aman2_put"/>
    <property type="match status" value="1"/>
</dbReference>
<dbReference type="Gene3D" id="2.70.98.10">
    <property type="match status" value="1"/>
</dbReference>
<dbReference type="InterPro" id="IPR041371">
    <property type="entry name" value="GH92_N"/>
</dbReference>
<dbReference type="SUPFAM" id="SSF48208">
    <property type="entry name" value="Six-hairpin glycosidases"/>
    <property type="match status" value="1"/>
</dbReference>
<dbReference type="InterPro" id="IPR050883">
    <property type="entry name" value="PNGase"/>
</dbReference>
<comment type="cofactor">
    <cofactor evidence="1">
        <name>Ca(2+)</name>
        <dbReference type="ChEBI" id="CHEBI:29108"/>
    </cofactor>
</comment>
<keyword evidence="8" id="KW-1185">Reference proteome</keyword>
<evidence type="ECO:0000256" key="1">
    <source>
        <dbReference type="ARBA" id="ARBA00001913"/>
    </source>
</evidence>
<keyword evidence="4" id="KW-0472">Membrane</keyword>
<dbReference type="GO" id="GO:0016787">
    <property type="term" value="F:hydrolase activity"/>
    <property type="evidence" value="ECO:0007669"/>
    <property type="project" value="UniProtKB-KW"/>
</dbReference>
<evidence type="ECO:0000259" key="6">
    <source>
        <dbReference type="Pfam" id="PF17678"/>
    </source>
</evidence>
<feature type="domain" description="Glycosyl hydrolase family 92 N-terminal" evidence="6">
    <location>
        <begin position="41"/>
        <end position="287"/>
    </location>
</feature>
<evidence type="ECO:0000259" key="5">
    <source>
        <dbReference type="Pfam" id="PF07971"/>
    </source>
</evidence>
<keyword evidence="3" id="KW-0106">Calcium</keyword>
<sequence>MNLIARKYKTKLVCLNMVGIMLLTCIQCISVFAQQSALIKYVQPFSGTSASTTMASQHIEDKTERLANTIPAVAPPFSMTQWTPQTQLTETKCLAPYYYNNKKIYGFRATHWISGSCTQDYGSFTIMPISGKLKTNTTDYAEDYNHENEVSTPSYYKLNLNRYKLQVELTATLRCGVTRITALKIDSVYVLISPNSDKEKGYIHIDEAKGEISGYNPVHRIYQGWGETAGFSGYFFIRIKKAIKISGVYSDGNIANNHTISNKKNIGAYAGFKLEKGEQVIIYSGTSFTSIDAAKQNLESEIQNETFDSVLSKTNAAWEKSLSQIKITDPNEKKKRIFYTALYHAQQHPRLFNDVNGTYPQYAGNYQTQKLSKGNYYDDFSMWDIYRAQLPLVELLRPDLANSFANSLVLKGKQGGWLPIFPCWNSYTAAMIGDHATAFLASAYNKGIRDYDVKEAYRLMRQNAFEMPDSVDYLNGKGRRGINSYLKYGYIPMEDSIPNAFHKKEQVSRTLEYAYDDYALATIAKDLGKTKDYEKLSKRSLHYKNVFDTKVGMVRGRYENGNWYNPFYPNHREPYITEGTPRQYTFYVPHDMPGLMKLMGGSKVLENELDSLFGKKEYWHGNEPGHQIPFLYNFTASPWKTQLQVNRILNEEYDEGAGGLSGNDDAGQMSAWYVFAAIGFYPVDPVSGNYQLTSPAFQQTQISFSNGNKLNIKAVKNTKNAIYIKRISLNGKSYNVNHVSHKDLIKGGEIIFYLTDKPKISL</sequence>
<comment type="caution">
    <text evidence="7">The sequence shown here is derived from an EMBL/GenBank/DDBJ whole genome shotgun (WGS) entry which is preliminary data.</text>
</comment>
<evidence type="ECO:0000256" key="2">
    <source>
        <dbReference type="ARBA" id="ARBA00011245"/>
    </source>
</evidence>
<dbReference type="PANTHER" id="PTHR12143">
    <property type="entry name" value="PEPTIDE N-GLYCANASE PNGASE -RELATED"/>
    <property type="match status" value="1"/>
</dbReference>
<dbReference type="InterPro" id="IPR012939">
    <property type="entry name" value="Glyco_hydro_92"/>
</dbReference>
<dbReference type="Pfam" id="PF17678">
    <property type="entry name" value="Glyco_hydro_92N"/>
    <property type="match status" value="1"/>
</dbReference>
<dbReference type="InterPro" id="IPR014718">
    <property type="entry name" value="GH-type_carb-bd"/>
</dbReference>
<organism evidence="7 8">
    <name type="scientific">Pedobacter lithocola</name>
    <dbReference type="NCBI Taxonomy" id="1908239"/>
    <lineage>
        <taxon>Bacteria</taxon>
        <taxon>Pseudomonadati</taxon>
        <taxon>Bacteroidota</taxon>
        <taxon>Sphingobacteriia</taxon>
        <taxon>Sphingobacteriales</taxon>
        <taxon>Sphingobacteriaceae</taxon>
        <taxon>Pedobacter</taxon>
    </lineage>
</organism>
<evidence type="ECO:0000313" key="8">
    <source>
        <dbReference type="Proteomes" id="UP001595789"/>
    </source>
</evidence>
<comment type="subunit">
    <text evidence="2">Monomer.</text>
</comment>
<gene>
    <name evidence="7" type="ORF">ACFOWA_03455</name>
</gene>
<keyword evidence="4" id="KW-1133">Transmembrane helix</keyword>
<evidence type="ECO:0000313" key="7">
    <source>
        <dbReference type="EMBL" id="MFC4210222.1"/>
    </source>
</evidence>
<dbReference type="InterPro" id="IPR008928">
    <property type="entry name" value="6-hairpin_glycosidase_sf"/>
</dbReference>
<dbReference type="Proteomes" id="UP001595789">
    <property type="component" value="Unassembled WGS sequence"/>
</dbReference>
<protein>
    <submittedName>
        <fullName evidence="7">GH92 family glycosyl hydrolase</fullName>
    </submittedName>
</protein>
<dbReference type="Gene3D" id="3.30.2080.10">
    <property type="entry name" value="GH92 mannosidase domain"/>
    <property type="match status" value="1"/>
</dbReference>
<accession>A0ABV8P7J8</accession>
<dbReference type="EMBL" id="JBHSBW010000007">
    <property type="protein sequence ID" value="MFC4210222.1"/>
    <property type="molecule type" value="Genomic_DNA"/>
</dbReference>
<reference evidence="8" key="1">
    <citation type="journal article" date="2019" name="Int. J. Syst. Evol. Microbiol.">
        <title>The Global Catalogue of Microorganisms (GCM) 10K type strain sequencing project: providing services to taxonomists for standard genome sequencing and annotation.</title>
        <authorList>
            <consortium name="The Broad Institute Genomics Platform"/>
            <consortium name="The Broad Institute Genome Sequencing Center for Infectious Disease"/>
            <person name="Wu L."/>
            <person name="Ma J."/>
        </authorList>
    </citation>
    <scope>NUCLEOTIDE SEQUENCE [LARGE SCALE GENOMIC DNA]</scope>
    <source>
        <strain evidence="8">CCM 8691</strain>
    </source>
</reference>
<feature type="domain" description="Glycosyl hydrolase family 92" evidence="5">
    <location>
        <begin position="294"/>
        <end position="755"/>
    </location>
</feature>
<keyword evidence="4" id="KW-0812">Transmembrane</keyword>
<dbReference type="Gene3D" id="1.20.1610.10">
    <property type="entry name" value="alpha-1,2-mannosidases domains"/>
    <property type="match status" value="1"/>
</dbReference>
<dbReference type="PANTHER" id="PTHR12143:SF43">
    <property type="entry name" value="PUTATIVE-RELATED"/>
    <property type="match status" value="1"/>
</dbReference>
<evidence type="ECO:0000256" key="3">
    <source>
        <dbReference type="ARBA" id="ARBA00022837"/>
    </source>
</evidence>
<dbReference type="InterPro" id="IPR005887">
    <property type="entry name" value="GH92_a_mannosidase_put"/>
</dbReference>
<dbReference type="Pfam" id="PF07971">
    <property type="entry name" value="Glyco_hydro_92"/>
    <property type="match status" value="1"/>
</dbReference>
<proteinExistence type="predicted"/>
<dbReference type="RefSeq" id="WP_378981806.1">
    <property type="nucleotide sequence ID" value="NZ_JBHSBW010000007.1"/>
</dbReference>
<keyword evidence="7" id="KW-0378">Hydrolase</keyword>
<name>A0ABV8P7J8_9SPHI</name>
<evidence type="ECO:0000256" key="4">
    <source>
        <dbReference type="SAM" id="Phobius"/>
    </source>
</evidence>
<dbReference type="Gene3D" id="1.20.1050.60">
    <property type="entry name" value="alpha-1,2-mannosidase"/>
    <property type="match status" value="1"/>
</dbReference>